<organism evidence="1 3">
    <name type="scientific">Prunus armeniaca</name>
    <name type="common">Apricot</name>
    <name type="synonym">Armeniaca vulgaris</name>
    <dbReference type="NCBI Taxonomy" id="36596"/>
    <lineage>
        <taxon>Eukaryota</taxon>
        <taxon>Viridiplantae</taxon>
        <taxon>Streptophyta</taxon>
        <taxon>Embryophyta</taxon>
        <taxon>Tracheophyta</taxon>
        <taxon>Spermatophyta</taxon>
        <taxon>Magnoliopsida</taxon>
        <taxon>eudicotyledons</taxon>
        <taxon>Gunneridae</taxon>
        <taxon>Pentapetalae</taxon>
        <taxon>rosids</taxon>
        <taxon>fabids</taxon>
        <taxon>Rosales</taxon>
        <taxon>Rosaceae</taxon>
        <taxon>Amygdaloideae</taxon>
        <taxon>Amygdaleae</taxon>
        <taxon>Prunus</taxon>
    </lineage>
</organism>
<evidence type="ECO:0000313" key="3">
    <source>
        <dbReference type="Proteomes" id="UP000507222"/>
    </source>
</evidence>
<dbReference type="AlphaFoldDB" id="A0A6J5UMW9"/>
<dbReference type="EMBL" id="CAEKDK010000004">
    <property type="protein sequence ID" value="CAB4277879.1"/>
    <property type="molecule type" value="Genomic_DNA"/>
</dbReference>
<proteinExistence type="predicted"/>
<gene>
    <name evidence="1" type="ORF">CURHAP_LOCUS27893</name>
    <name evidence="2" type="ORF">ORAREDHAP_LOCUS27619</name>
</gene>
<reference evidence="1 3" key="2">
    <citation type="submission" date="2020-05" db="EMBL/GenBank/DDBJ databases">
        <authorList>
            <person name="Campoy J."/>
            <person name="Schneeberger K."/>
            <person name="Spophaly S."/>
        </authorList>
    </citation>
    <scope>NUCLEOTIDE SEQUENCE [LARGE SCALE GENOMIC DNA]</scope>
    <source>
        <strain evidence="1">PruArmRojPasFocal</strain>
    </source>
</reference>
<evidence type="ECO:0000313" key="2">
    <source>
        <dbReference type="EMBL" id="CAB4308307.1"/>
    </source>
</evidence>
<dbReference type="Proteomes" id="UP000507222">
    <property type="component" value="Unassembled WGS sequence"/>
</dbReference>
<dbReference type="Proteomes" id="UP000507245">
    <property type="component" value="Unassembled WGS sequence"/>
</dbReference>
<accession>A0A6J5UMW9</accession>
<evidence type="ECO:0000313" key="1">
    <source>
        <dbReference type="EMBL" id="CAB4277879.1"/>
    </source>
</evidence>
<evidence type="ECO:0000313" key="4">
    <source>
        <dbReference type="Proteomes" id="UP000507245"/>
    </source>
</evidence>
<sequence>MVGSAIEIGAGSSTDLEFWTHWICVGSMWYNGWFGLEERGGGGRFGLTMGWGFDGGWKDVTIVAGWRQQL</sequence>
<name>A0A6J5UMW9_PRUAR</name>
<dbReference type="EMBL" id="CAEKKB010000004">
    <property type="protein sequence ID" value="CAB4308307.1"/>
    <property type="molecule type" value="Genomic_DNA"/>
</dbReference>
<reference evidence="4" key="1">
    <citation type="journal article" date="2020" name="Genome Biol.">
        <title>Gamete binning: chromosome-level and haplotype-resolved genome assembly enabled by high-throughput single-cell sequencing of gamete genomes.</title>
        <authorList>
            <person name="Campoy J.A."/>
            <person name="Sun H."/>
            <person name="Goel M."/>
            <person name="Jiao W.-B."/>
            <person name="Folz-Donahue K."/>
            <person name="Wang N."/>
            <person name="Rubio M."/>
            <person name="Liu C."/>
            <person name="Kukat C."/>
            <person name="Ruiz D."/>
            <person name="Huettel B."/>
            <person name="Schneeberger K."/>
        </authorList>
    </citation>
    <scope>NUCLEOTIDE SEQUENCE [LARGE SCALE GENOMIC DNA]</scope>
    <source>
        <strain evidence="4">cv. Rojo Pasion</strain>
    </source>
</reference>
<protein>
    <submittedName>
        <fullName evidence="1">Uncharacterized protein</fullName>
    </submittedName>
</protein>
<keyword evidence="4" id="KW-1185">Reference proteome</keyword>